<feature type="transmembrane region" description="Helical" evidence="5">
    <location>
        <begin position="149"/>
        <end position="169"/>
    </location>
</feature>
<keyword evidence="4 5" id="KW-0472">Membrane</keyword>
<dbReference type="Proteomes" id="UP001170717">
    <property type="component" value="Unassembled WGS sequence"/>
</dbReference>
<feature type="transmembrane region" description="Helical" evidence="5">
    <location>
        <begin position="97"/>
        <end position="117"/>
    </location>
</feature>
<dbReference type="Pfam" id="PF00892">
    <property type="entry name" value="EamA"/>
    <property type="match status" value="1"/>
</dbReference>
<dbReference type="RefSeq" id="WP_303537796.1">
    <property type="nucleotide sequence ID" value="NZ_JAUOQI010000001.1"/>
</dbReference>
<dbReference type="EMBL" id="JAUOQI010000001">
    <property type="protein sequence ID" value="MDO6575920.1"/>
    <property type="molecule type" value="Genomic_DNA"/>
</dbReference>
<gene>
    <name evidence="7" type="ORF">Q4527_00855</name>
</gene>
<accession>A0AAW7YU98</accession>
<evidence type="ECO:0000313" key="7">
    <source>
        <dbReference type="EMBL" id="MDO6575920.1"/>
    </source>
</evidence>
<evidence type="ECO:0000256" key="3">
    <source>
        <dbReference type="ARBA" id="ARBA00022989"/>
    </source>
</evidence>
<evidence type="ECO:0000256" key="1">
    <source>
        <dbReference type="ARBA" id="ARBA00004141"/>
    </source>
</evidence>
<dbReference type="SUPFAM" id="SSF103481">
    <property type="entry name" value="Multidrug resistance efflux transporter EmrE"/>
    <property type="match status" value="2"/>
</dbReference>
<comment type="caution">
    <text evidence="7">The sequence shown here is derived from an EMBL/GenBank/DDBJ whole genome shotgun (WGS) entry which is preliminary data.</text>
</comment>
<dbReference type="PANTHER" id="PTHR32322">
    <property type="entry name" value="INNER MEMBRANE TRANSPORTER"/>
    <property type="match status" value="1"/>
</dbReference>
<evidence type="ECO:0000313" key="8">
    <source>
        <dbReference type="Proteomes" id="UP001170717"/>
    </source>
</evidence>
<proteinExistence type="predicted"/>
<keyword evidence="2 5" id="KW-0812">Transmembrane</keyword>
<dbReference type="InterPro" id="IPR000620">
    <property type="entry name" value="EamA_dom"/>
</dbReference>
<feature type="transmembrane region" description="Helical" evidence="5">
    <location>
        <begin position="236"/>
        <end position="254"/>
    </location>
</feature>
<dbReference type="GO" id="GO:0016020">
    <property type="term" value="C:membrane"/>
    <property type="evidence" value="ECO:0007669"/>
    <property type="project" value="UniProtKB-SubCell"/>
</dbReference>
<organism evidence="7 8">
    <name type="scientific">Alteromonas stellipolaris</name>
    <dbReference type="NCBI Taxonomy" id="233316"/>
    <lineage>
        <taxon>Bacteria</taxon>
        <taxon>Pseudomonadati</taxon>
        <taxon>Pseudomonadota</taxon>
        <taxon>Gammaproteobacteria</taxon>
        <taxon>Alteromonadales</taxon>
        <taxon>Alteromonadaceae</taxon>
        <taxon>Alteromonas/Salinimonas group</taxon>
        <taxon>Alteromonas</taxon>
    </lineage>
</organism>
<feature type="transmembrane region" description="Helical" evidence="5">
    <location>
        <begin position="37"/>
        <end position="56"/>
    </location>
</feature>
<evidence type="ECO:0000256" key="2">
    <source>
        <dbReference type="ARBA" id="ARBA00022692"/>
    </source>
</evidence>
<feature type="domain" description="EamA" evidence="6">
    <location>
        <begin position="177"/>
        <end position="308"/>
    </location>
</feature>
<keyword evidence="3 5" id="KW-1133">Transmembrane helix</keyword>
<dbReference type="PANTHER" id="PTHR32322:SF9">
    <property type="entry name" value="AMINO-ACID METABOLITE EFFLUX PUMP-RELATED"/>
    <property type="match status" value="1"/>
</dbReference>
<evidence type="ECO:0000256" key="5">
    <source>
        <dbReference type="SAM" id="Phobius"/>
    </source>
</evidence>
<protein>
    <submittedName>
        <fullName evidence="7">DMT family transporter</fullName>
    </submittedName>
</protein>
<feature type="transmembrane region" description="Helical" evidence="5">
    <location>
        <begin position="291"/>
        <end position="308"/>
    </location>
</feature>
<dbReference type="InterPro" id="IPR037185">
    <property type="entry name" value="EmrE-like"/>
</dbReference>
<feature type="transmembrane region" description="Helical" evidence="5">
    <location>
        <begin position="201"/>
        <end position="224"/>
    </location>
</feature>
<name>A0AAW7YU98_9ALTE</name>
<evidence type="ECO:0000256" key="4">
    <source>
        <dbReference type="ARBA" id="ARBA00023136"/>
    </source>
</evidence>
<dbReference type="InterPro" id="IPR050638">
    <property type="entry name" value="AA-Vitamin_Transporters"/>
</dbReference>
<sequence>MGNPYGLVCIAMLAFAANSLLCRMALANTDIDPGLFTTIRLASGALCLTLLVAFTARRSLLASNKSEQSASGTEGGAANIKSAAAGTSAIAAIKQQASIAGALSLFVYAIAFSYAYISMSTGTGALLLFGAVQLTMISVGLLKGERFAAFQWLGFLLAFAGLVILLLPGASAPPLFSALLMVSAGIAWGFYSLLGKKSNAPLLLSAGNFLYATLLTLPLVMWLWVTSTWQWSNEGVFYALASGIVASGCGYAIWYKALPLIQSTTAATVQLSVPVIATLMGWAFLAEAISLQIMIASLMTLGGIWLVIKMRKA</sequence>
<reference evidence="7" key="1">
    <citation type="submission" date="2023-07" db="EMBL/GenBank/DDBJ databases">
        <title>Genome content predicts the carbon catabolic preferences of heterotrophic bacteria.</title>
        <authorList>
            <person name="Gralka M."/>
        </authorList>
    </citation>
    <scope>NUCLEOTIDE SEQUENCE</scope>
    <source>
        <strain evidence="7">F2M12</strain>
    </source>
</reference>
<evidence type="ECO:0000259" key="6">
    <source>
        <dbReference type="Pfam" id="PF00892"/>
    </source>
</evidence>
<feature type="transmembrane region" description="Helical" evidence="5">
    <location>
        <begin position="266"/>
        <end position="285"/>
    </location>
</feature>
<feature type="transmembrane region" description="Helical" evidence="5">
    <location>
        <begin position="123"/>
        <end position="142"/>
    </location>
</feature>
<comment type="subcellular location">
    <subcellularLocation>
        <location evidence="1">Membrane</location>
        <topology evidence="1">Multi-pass membrane protein</topology>
    </subcellularLocation>
</comment>
<feature type="transmembrane region" description="Helical" evidence="5">
    <location>
        <begin position="175"/>
        <end position="194"/>
    </location>
</feature>
<dbReference type="AlphaFoldDB" id="A0AAW7YU98"/>